<dbReference type="EMBL" id="FOXS01000001">
    <property type="protein sequence ID" value="SFP70234.1"/>
    <property type="molecule type" value="Genomic_DNA"/>
</dbReference>
<dbReference type="STRING" id="1227077.SAMN04515668_0064"/>
<keyword evidence="1" id="KW-0175">Coiled coil</keyword>
<feature type="coiled-coil region" evidence="1">
    <location>
        <begin position="82"/>
        <end position="109"/>
    </location>
</feature>
<keyword evidence="2" id="KW-0812">Transmembrane</keyword>
<keyword evidence="4" id="KW-1185">Reference proteome</keyword>
<dbReference type="RefSeq" id="WP_092668017.1">
    <property type="nucleotide sequence ID" value="NZ_FOXS01000001.1"/>
</dbReference>
<name>A0A1I5SHK5_HYMAR</name>
<keyword evidence="2" id="KW-0472">Membrane</keyword>
<evidence type="ECO:0000256" key="2">
    <source>
        <dbReference type="SAM" id="Phobius"/>
    </source>
</evidence>
<evidence type="ECO:0000313" key="3">
    <source>
        <dbReference type="EMBL" id="SFP70234.1"/>
    </source>
</evidence>
<evidence type="ECO:0000256" key="1">
    <source>
        <dbReference type="SAM" id="Coils"/>
    </source>
</evidence>
<organism evidence="3 4">
    <name type="scientific">Hymenobacter arizonensis</name>
    <name type="common">Siccationidurans arizonensis</name>
    <dbReference type="NCBI Taxonomy" id="1227077"/>
    <lineage>
        <taxon>Bacteria</taxon>
        <taxon>Pseudomonadati</taxon>
        <taxon>Bacteroidota</taxon>
        <taxon>Cytophagia</taxon>
        <taxon>Cytophagales</taxon>
        <taxon>Hymenobacteraceae</taxon>
        <taxon>Hymenobacter</taxon>
    </lineage>
</organism>
<keyword evidence="2" id="KW-1133">Transmembrane helix</keyword>
<gene>
    <name evidence="3" type="ORF">SAMN04515668_0064</name>
</gene>
<accession>A0A1I5SHK5</accession>
<reference evidence="4" key="1">
    <citation type="submission" date="2016-10" db="EMBL/GenBank/DDBJ databases">
        <authorList>
            <person name="Varghese N."/>
            <person name="Submissions S."/>
        </authorList>
    </citation>
    <scope>NUCLEOTIDE SEQUENCE [LARGE SCALE GENOMIC DNA]</scope>
    <source>
        <strain evidence="4">OR362-8,ATCC BAA-1266,JCM 13504</strain>
    </source>
</reference>
<dbReference type="Proteomes" id="UP000199029">
    <property type="component" value="Unassembled WGS sequence"/>
</dbReference>
<dbReference type="AlphaFoldDB" id="A0A1I5SHK5"/>
<evidence type="ECO:0000313" key="4">
    <source>
        <dbReference type="Proteomes" id="UP000199029"/>
    </source>
</evidence>
<proteinExistence type="predicted"/>
<feature type="transmembrane region" description="Helical" evidence="2">
    <location>
        <begin position="143"/>
        <end position="160"/>
    </location>
</feature>
<sequence length="175" mass="19184">MSAPSFSLVGLGPILNCWKYFVAGAGALIAVVSIAVVQHWPDVYRSAAVFIFLLTNRQPADSDRLLETQVKSCGKLDVDSRAEDLDRVITRLTTRNTELQQRLVAARSAFENAELGIKSCISSIYLLQKAQPATQKFKPARTLMELGSILLALSAIFAALPELYRYNRPSAAQLA</sequence>
<protein>
    <submittedName>
        <fullName evidence="3">Uncharacterized protein</fullName>
    </submittedName>
</protein>
<feature type="transmembrane region" description="Helical" evidence="2">
    <location>
        <begin position="20"/>
        <end position="37"/>
    </location>
</feature>
<dbReference type="OrthoDB" id="647428at2"/>